<dbReference type="GO" id="GO:0050385">
    <property type="term" value="F:ureidoglycolate lyase activity"/>
    <property type="evidence" value="ECO:0007669"/>
    <property type="project" value="UniProtKB-EC"/>
</dbReference>
<dbReference type="InterPro" id="IPR051121">
    <property type="entry name" value="FAH"/>
</dbReference>
<keyword evidence="6" id="KW-1185">Reference proteome</keyword>
<dbReference type="InterPro" id="IPR011234">
    <property type="entry name" value="Fumarylacetoacetase-like_C"/>
</dbReference>
<evidence type="ECO:0000256" key="2">
    <source>
        <dbReference type="ARBA" id="ARBA00022723"/>
    </source>
</evidence>
<dbReference type="GO" id="GO:0019752">
    <property type="term" value="P:carboxylic acid metabolic process"/>
    <property type="evidence" value="ECO:0007669"/>
    <property type="project" value="UniProtKB-ARBA"/>
</dbReference>
<gene>
    <name evidence="4" type="ORF">ASJ82_00165</name>
    <name evidence="5" type="ORF">MSCUN_01320</name>
</gene>
<evidence type="ECO:0000313" key="6">
    <source>
        <dbReference type="Proteomes" id="UP000217528"/>
    </source>
</evidence>
<feature type="domain" description="Fumarylacetoacetase-like C-terminal" evidence="3">
    <location>
        <begin position="70"/>
        <end position="262"/>
    </location>
</feature>
<dbReference type="Proteomes" id="UP000246004">
    <property type="component" value="Unassembled WGS sequence"/>
</dbReference>
<dbReference type="Gene3D" id="3.90.850.10">
    <property type="entry name" value="Fumarylacetoacetase-like, C-terminal domain"/>
    <property type="match status" value="1"/>
</dbReference>
<organism evidence="4 6">
    <name type="scientific">Methanosphaera cuniculi</name>
    <dbReference type="NCBI Taxonomy" id="1077256"/>
    <lineage>
        <taxon>Archaea</taxon>
        <taxon>Methanobacteriati</taxon>
        <taxon>Methanobacteriota</taxon>
        <taxon>Methanomada group</taxon>
        <taxon>Methanobacteria</taxon>
        <taxon>Methanobacteriales</taxon>
        <taxon>Methanobacteriaceae</taxon>
        <taxon>Methanosphaera</taxon>
    </lineage>
</organism>
<dbReference type="GO" id="GO:0046872">
    <property type="term" value="F:metal ion binding"/>
    <property type="evidence" value="ECO:0007669"/>
    <property type="project" value="UniProtKB-KW"/>
</dbReference>
<comment type="similarity">
    <text evidence="1">Belongs to the FAH family.</text>
</comment>
<dbReference type="RefSeq" id="WP_095608667.1">
    <property type="nucleotide sequence ID" value="NZ_LMVN01000019.1"/>
</dbReference>
<accession>A0A2A2HD87</accession>
<keyword evidence="5" id="KW-0456">Lyase</keyword>
<proteinExistence type="inferred from homology"/>
<protein>
    <submittedName>
        <fullName evidence="5">Ureidoglycolate lyase</fullName>
        <ecNumber evidence="5">4.3.2.3</ecNumber>
    </submittedName>
</protein>
<dbReference type="OrthoDB" id="6242at2157"/>
<sequence>MKYIRYQKDDKIHIGVINPGNTTITPLEYDTIFDAIENESDVKAKIESLHDYDIVKLSDVKILPVCTPSKVVCVGLNYTDHAEELNMNLPDEPLLFIKPSTAVIGDHDTIIYPDSSKQLDYEGELGVVILDKTKDTDDATSHIAGYTVVNDVTARDLQQKDGQWTRAKSFDTFAPIGPVISTDIDPMTLNITTSVNGEIKQASNTSNMIFSPRKLVEYVSKIMTLNPGDIIATGTPPGVGQLHVGDKVSVTIEDIGTLENTVKKIIKS</sequence>
<dbReference type="InterPro" id="IPR036663">
    <property type="entry name" value="Fumarylacetoacetase_C_sf"/>
</dbReference>
<name>A0A2A2HD87_9EURY</name>
<dbReference type="FunFam" id="3.90.850.10:FF:000002">
    <property type="entry name" value="2-hydroxyhepta-2,4-diene-1,7-dioate isomerase"/>
    <property type="match status" value="1"/>
</dbReference>
<dbReference type="PANTHER" id="PTHR42796:SF4">
    <property type="entry name" value="FUMARYLACETOACETATE HYDROLASE DOMAIN-CONTAINING PROTEIN 2A"/>
    <property type="match status" value="1"/>
</dbReference>
<dbReference type="EMBL" id="LMVN01000019">
    <property type="protein sequence ID" value="PAV07298.1"/>
    <property type="molecule type" value="Genomic_DNA"/>
</dbReference>
<dbReference type="EMBL" id="LWMS01000003">
    <property type="protein sequence ID" value="PWL08990.1"/>
    <property type="molecule type" value="Genomic_DNA"/>
</dbReference>
<dbReference type="AlphaFoldDB" id="A0A2A2HD87"/>
<reference evidence="5 7" key="1">
    <citation type="submission" date="2016-04" db="EMBL/GenBank/DDBJ databases">
        <title>Genome sequence of Methanosphaera cuniculi DSM 4103.</title>
        <authorList>
            <person name="Poehlein A."/>
            <person name="Seedorf H."/>
            <person name="Daniel R."/>
        </authorList>
    </citation>
    <scope>NUCLEOTIDE SEQUENCE [LARGE SCALE GENOMIC DNA]</scope>
    <source>
        <strain evidence="5 7">DSM 4103</strain>
    </source>
</reference>
<evidence type="ECO:0000313" key="7">
    <source>
        <dbReference type="Proteomes" id="UP000246004"/>
    </source>
</evidence>
<evidence type="ECO:0000313" key="4">
    <source>
        <dbReference type="EMBL" id="PAV07298.1"/>
    </source>
</evidence>
<dbReference type="SUPFAM" id="SSF56529">
    <property type="entry name" value="FAH"/>
    <property type="match status" value="1"/>
</dbReference>
<dbReference type="EC" id="4.3.2.3" evidence="5"/>
<keyword evidence="2" id="KW-0479">Metal-binding</keyword>
<evidence type="ECO:0000313" key="5">
    <source>
        <dbReference type="EMBL" id="PWL08990.1"/>
    </source>
</evidence>
<dbReference type="PANTHER" id="PTHR42796">
    <property type="entry name" value="FUMARYLACETOACETATE HYDROLASE DOMAIN-CONTAINING PROTEIN 2A-RELATED"/>
    <property type="match status" value="1"/>
</dbReference>
<evidence type="ECO:0000256" key="1">
    <source>
        <dbReference type="ARBA" id="ARBA00010211"/>
    </source>
</evidence>
<evidence type="ECO:0000259" key="3">
    <source>
        <dbReference type="Pfam" id="PF01557"/>
    </source>
</evidence>
<dbReference type="Proteomes" id="UP000217528">
    <property type="component" value="Unassembled WGS sequence"/>
</dbReference>
<dbReference type="GO" id="GO:0016853">
    <property type="term" value="F:isomerase activity"/>
    <property type="evidence" value="ECO:0007669"/>
    <property type="project" value="UniProtKB-ARBA"/>
</dbReference>
<reference evidence="4 6" key="2">
    <citation type="journal article" date="2017" name="BMC Genomics">
        <title>Genomic analysis of methanogenic archaea reveals a shift towards energy conservation.</title>
        <authorList>
            <person name="Gilmore S.P."/>
            <person name="Henske J.K."/>
            <person name="Sexton J.A."/>
            <person name="Solomon K.V."/>
            <person name="Seppala S."/>
            <person name="Yoo J.I."/>
            <person name="Huyett L.M."/>
            <person name="Pressman A."/>
            <person name="Cogan J.Z."/>
            <person name="Kivenson V."/>
            <person name="Peng X."/>
            <person name="Tan Y."/>
            <person name="Valentine D.L."/>
            <person name="O'Malley M.A."/>
        </authorList>
    </citation>
    <scope>NUCLEOTIDE SEQUENCE [LARGE SCALE GENOMIC DNA]</scope>
    <source>
        <strain evidence="4 6">1R-7</strain>
    </source>
</reference>
<dbReference type="Pfam" id="PF01557">
    <property type="entry name" value="FAA_hydrolase"/>
    <property type="match status" value="1"/>
</dbReference>
<comment type="caution">
    <text evidence="4">The sequence shown here is derived from an EMBL/GenBank/DDBJ whole genome shotgun (WGS) entry which is preliminary data.</text>
</comment>